<dbReference type="PANTHER" id="PTHR11069">
    <property type="entry name" value="GLUCOSYLCERAMIDASE"/>
    <property type="match status" value="1"/>
</dbReference>
<dbReference type="AlphaFoldDB" id="A0AAD4MKM5"/>
<dbReference type="SUPFAM" id="SSF51445">
    <property type="entry name" value="(Trans)glycosidases"/>
    <property type="match status" value="1"/>
</dbReference>
<dbReference type="GO" id="GO:0016020">
    <property type="term" value="C:membrane"/>
    <property type="evidence" value="ECO:0007669"/>
    <property type="project" value="GOC"/>
</dbReference>
<dbReference type="InterPro" id="IPR033453">
    <property type="entry name" value="Glyco_hydro_30_TIM-barrel"/>
</dbReference>
<evidence type="ECO:0000256" key="2">
    <source>
        <dbReference type="ARBA" id="ARBA00005382"/>
    </source>
</evidence>
<dbReference type="GO" id="GO:0004348">
    <property type="term" value="F:glucosylceramidase activity"/>
    <property type="evidence" value="ECO:0007669"/>
    <property type="project" value="UniProtKB-EC"/>
</dbReference>
<dbReference type="EC" id="3.2.1.45" evidence="3 6"/>
<evidence type="ECO:0000256" key="6">
    <source>
        <dbReference type="RuleBase" id="RU361188"/>
    </source>
</evidence>
<keyword evidence="6" id="KW-0443">Lipid metabolism</keyword>
<keyword evidence="6" id="KW-0326">Glycosidase</keyword>
<accession>A0AAD4MKM5</accession>
<dbReference type="EMBL" id="JAKKPZ010000274">
    <property type="protein sequence ID" value="KAI1697314.1"/>
    <property type="molecule type" value="Genomic_DNA"/>
</dbReference>
<evidence type="ECO:0000313" key="8">
    <source>
        <dbReference type="EMBL" id="KAI1697314.1"/>
    </source>
</evidence>
<comment type="caution">
    <text evidence="8">The sequence shown here is derived from an EMBL/GenBank/DDBJ whole genome shotgun (WGS) entry which is preliminary data.</text>
</comment>
<dbReference type="PANTHER" id="PTHR11069:SF23">
    <property type="entry name" value="LYSOSOMAL ACID GLUCOSYLCERAMIDASE"/>
    <property type="match status" value="1"/>
</dbReference>
<evidence type="ECO:0000313" key="9">
    <source>
        <dbReference type="Proteomes" id="UP001201812"/>
    </source>
</evidence>
<dbReference type="InterPro" id="IPR017853">
    <property type="entry name" value="GH"/>
</dbReference>
<name>A0AAD4MKM5_9BILA</name>
<protein>
    <recommendedName>
        <fullName evidence="3 6">Glucosylceramidase</fullName>
        <ecNumber evidence="3 6">3.2.1.45</ecNumber>
    </recommendedName>
</protein>
<evidence type="ECO:0000256" key="1">
    <source>
        <dbReference type="ARBA" id="ARBA00001013"/>
    </source>
</evidence>
<comment type="similarity">
    <text evidence="2 6">Belongs to the glycosyl hydrolase 30 family.</text>
</comment>
<dbReference type="Pfam" id="PF02055">
    <property type="entry name" value="Glyco_hydro_30"/>
    <property type="match status" value="1"/>
</dbReference>
<feature type="domain" description="Glycosyl hydrolase family 30 TIM-barrel" evidence="7">
    <location>
        <begin position="1"/>
        <end position="60"/>
    </location>
</feature>
<evidence type="ECO:0000256" key="5">
    <source>
        <dbReference type="ARBA" id="ARBA00022801"/>
    </source>
</evidence>
<dbReference type="Gene3D" id="3.20.20.80">
    <property type="entry name" value="Glycosidases"/>
    <property type="match status" value="1"/>
</dbReference>
<keyword evidence="9" id="KW-1185">Reference proteome</keyword>
<dbReference type="GO" id="GO:0006680">
    <property type="term" value="P:glucosylceramide catabolic process"/>
    <property type="evidence" value="ECO:0007669"/>
    <property type="project" value="TreeGrafter"/>
</dbReference>
<evidence type="ECO:0000256" key="3">
    <source>
        <dbReference type="ARBA" id="ARBA00012658"/>
    </source>
</evidence>
<organism evidence="8 9">
    <name type="scientific">Ditylenchus destructor</name>
    <dbReference type="NCBI Taxonomy" id="166010"/>
    <lineage>
        <taxon>Eukaryota</taxon>
        <taxon>Metazoa</taxon>
        <taxon>Ecdysozoa</taxon>
        <taxon>Nematoda</taxon>
        <taxon>Chromadorea</taxon>
        <taxon>Rhabditida</taxon>
        <taxon>Tylenchina</taxon>
        <taxon>Tylenchomorpha</taxon>
        <taxon>Sphaerularioidea</taxon>
        <taxon>Anguinidae</taxon>
        <taxon>Anguininae</taxon>
        <taxon>Ditylenchus</taxon>
    </lineage>
</organism>
<proteinExistence type="inferred from homology"/>
<dbReference type="Proteomes" id="UP001201812">
    <property type="component" value="Unassembled WGS sequence"/>
</dbReference>
<comment type="catalytic activity">
    <reaction evidence="1">
        <text>a beta-D-glucosyl-(1&lt;-&gt;1')-N-acylsphing-4-enine + H2O = an N-acylsphing-4-enine + D-glucose</text>
        <dbReference type="Rhea" id="RHEA:13269"/>
        <dbReference type="ChEBI" id="CHEBI:4167"/>
        <dbReference type="ChEBI" id="CHEBI:15377"/>
        <dbReference type="ChEBI" id="CHEBI:22801"/>
        <dbReference type="ChEBI" id="CHEBI:52639"/>
        <dbReference type="EC" id="3.2.1.45"/>
    </reaction>
    <physiologicalReaction direction="left-to-right" evidence="1">
        <dbReference type="Rhea" id="RHEA:13270"/>
    </physiologicalReaction>
</comment>
<reference evidence="8" key="1">
    <citation type="submission" date="2022-01" db="EMBL/GenBank/DDBJ databases">
        <title>Genome Sequence Resource for Two Populations of Ditylenchus destructor, the Migratory Endoparasitic Phytonematode.</title>
        <authorList>
            <person name="Zhang H."/>
            <person name="Lin R."/>
            <person name="Xie B."/>
        </authorList>
    </citation>
    <scope>NUCLEOTIDE SEQUENCE</scope>
    <source>
        <strain evidence="8">BazhouSP</strain>
    </source>
</reference>
<gene>
    <name evidence="8" type="ORF">DdX_18556</name>
</gene>
<keyword evidence="4" id="KW-0732">Signal</keyword>
<keyword evidence="5 6" id="KW-0378">Hydrolase</keyword>
<keyword evidence="6" id="KW-0746">Sphingolipid metabolism</keyword>
<dbReference type="InterPro" id="IPR001139">
    <property type="entry name" value="Glyco_hydro_30"/>
</dbReference>
<evidence type="ECO:0000256" key="4">
    <source>
        <dbReference type="ARBA" id="ARBA00022729"/>
    </source>
</evidence>
<evidence type="ECO:0000259" key="7">
    <source>
        <dbReference type="Pfam" id="PF02055"/>
    </source>
</evidence>
<sequence>MQNWVAGWTEWNLCLDEQGGPTWVTTAIHGLDSTIIVNNTVDEFYKQPTYYVIGHFSKFVPAGSVRVDMAIEHFPQAWTVWHSSIPQSHVLVLHNKNHSLTSMYP</sequence>